<proteinExistence type="predicted"/>
<dbReference type="InterPro" id="IPR004305">
    <property type="entry name" value="Thiaminase-2/PQQC"/>
</dbReference>
<gene>
    <name evidence="2" type="ORF">KM295_12085</name>
</gene>
<dbReference type="Gene3D" id="1.20.910.10">
    <property type="entry name" value="Heme oxygenase-like"/>
    <property type="match status" value="1"/>
</dbReference>
<organism evidence="2 3">
    <name type="scientific">Natronomonas aquatica</name>
    <dbReference type="NCBI Taxonomy" id="2841590"/>
    <lineage>
        <taxon>Archaea</taxon>
        <taxon>Methanobacteriati</taxon>
        <taxon>Methanobacteriota</taxon>
        <taxon>Stenosarchaea group</taxon>
        <taxon>Halobacteria</taxon>
        <taxon>Halobacteriales</taxon>
        <taxon>Natronomonadaceae</taxon>
        <taxon>Natronomonas</taxon>
    </lineage>
</organism>
<dbReference type="AlphaFoldDB" id="A0A9R1CUU8"/>
<evidence type="ECO:0000259" key="1">
    <source>
        <dbReference type="Pfam" id="PF03070"/>
    </source>
</evidence>
<dbReference type="InterPro" id="IPR050967">
    <property type="entry name" value="Thiamine_Salvage_TenA"/>
</dbReference>
<dbReference type="SUPFAM" id="SSF48613">
    <property type="entry name" value="Heme oxygenase-like"/>
    <property type="match status" value="1"/>
</dbReference>
<evidence type="ECO:0000313" key="3">
    <source>
        <dbReference type="Proteomes" id="UP001139494"/>
    </source>
</evidence>
<dbReference type="PIRSF" id="PIRSF003170">
    <property type="entry name" value="Pet18p"/>
    <property type="match status" value="1"/>
</dbReference>
<sequence length="259" mass="29285">MSDGTPDETFTEYLNALEDGEDGRFTNWCRARSEPDWTAATGHRFTEELRAGRLNDAVFREYLVQDYAFLDSLVGAFGHALGDAPSMTARSRLVDFLGTLTDEENDYFERSFDALGVPETDRNDPDLTPTTRAFQDLLRGAARTGGYAETLAVLVPAEWSYRSWAGKSMDEPPAQFYLAEWIELHDNPAFDEFVAWLRAELDREGAAASPRRQRQLARLFRRTVELEVSFFDSAYRWADSETGSDDVTATTVANGESRW</sequence>
<dbReference type="PANTHER" id="PTHR43198">
    <property type="entry name" value="BIFUNCTIONAL TH2 PROTEIN"/>
    <property type="match status" value="1"/>
</dbReference>
<feature type="domain" description="Thiaminase-2/PQQC" evidence="1">
    <location>
        <begin position="32"/>
        <end position="236"/>
    </location>
</feature>
<dbReference type="InterPro" id="IPR026285">
    <property type="entry name" value="TenA_E"/>
</dbReference>
<dbReference type="EMBL" id="JAHLKM010000018">
    <property type="protein sequence ID" value="MCQ4334203.1"/>
    <property type="molecule type" value="Genomic_DNA"/>
</dbReference>
<reference evidence="2" key="1">
    <citation type="journal article" date="2023" name="Front. Microbiol.">
        <title>Genomic-based phylogenetic and metabolic analyses of the genus Natronomonas, and description of Natronomonas aquatica sp. nov.</title>
        <authorList>
            <person name="Garcia-Roldan A."/>
            <person name="Duran-Viseras A."/>
            <person name="de la Haba R.R."/>
            <person name="Corral P."/>
            <person name="Sanchez-Porro C."/>
            <person name="Ventosa A."/>
        </authorList>
    </citation>
    <scope>NUCLEOTIDE SEQUENCE</scope>
    <source>
        <strain evidence="2">F2-12</strain>
    </source>
</reference>
<dbReference type="CDD" id="cd19358">
    <property type="entry name" value="TenA_E_Spr0628-like"/>
    <property type="match status" value="1"/>
</dbReference>
<accession>A0A9R1CUU8</accession>
<protein>
    <submittedName>
        <fullName evidence="2">TenA family protein</fullName>
    </submittedName>
</protein>
<comment type="caution">
    <text evidence="2">The sequence shown here is derived from an EMBL/GenBank/DDBJ whole genome shotgun (WGS) entry which is preliminary data.</text>
</comment>
<dbReference type="Pfam" id="PF03070">
    <property type="entry name" value="TENA_THI-4"/>
    <property type="match status" value="1"/>
</dbReference>
<dbReference type="InterPro" id="IPR016084">
    <property type="entry name" value="Haem_Oase-like_multi-hlx"/>
</dbReference>
<name>A0A9R1CUU8_9EURY</name>
<dbReference type="RefSeq" id="WP_256030241.1">
    <property type="nucleotide sequence ID" value="NZ_JAHLKM010000018.1"/>
</dbReference>
<evidence type="ECO:0000313" key="2">
    <source>
        <dbReference type="EMBL" id="MCQ4334203.1"/>
    </source>
</evidence>
<dbReference type="Proteomes" id="UP001139494">
    <property type="component" value="Unassembled WGS sequence"/>
</dbReference>
<dbReference type="GO" id="GO:0005829">
    <property type="term" value="C:cytosol"/>
    <property type="evidence" value="ECO:0007669"/>
    <property type="project" value="TreeGrafter"/>
</dbReference>
<keyword evidence="3" id="KW-1185">Reference proteome</keyword>
<dbReference type="PANTHER" id="PTHR43198:SF2">
    <property type="entry name" value="SI:CH1073-67J19.1-RELATED"/>
    <property type="match status" value="1"/>
</dbReference>